<name>A0AAV2DL53_9ROSI</name>
<dbReference type="InterPro" id="IPR023393">
    <property type="entry name" value="START-like_dom_sf"/>
</dbReference>
<evidence type="ECO:0000259" key="2">
    <source>
        <dbReference type="SMART" id="SM01037"/>
    </source>
</evidence>
<evidence type="ECO:0000256" key="1">
    <source>
        <dbReference type="ARBA" id="ARBA00038242"/>
    </source>
</evidence>
<dbReference type="InterPro" id="IPR052006">
    <property type="entry name" value="MLP-like"/>
</dbReference>
<dbReference type="GO" id="GO:0006952">
    <property type="term" value="P:defense response"/>
    <property type="evidence" value="ECO:0007669"/>
    <property type="project" value="InterPro"/>
</dbReference>
<sequence>MAATAAEMISGKLEAEVELHCSPAKFYDMVKNSVHDLPSHTPTHVQAVQVHEGDWDAHGTVKFWIYTCEGKLEVFKERVEYDDAKRIVKLNGLEGDVMKLYKVYNVIYQFVAKGDGNGDGKQQGLAKLTIEYEKLNPNVPPPTKYMNFITLLVKEADASLVKAA</sequence>
<dbReference type="EMBL" id="OZ034816">
    <property type="protein sequence ID" value="CAL1374017.1"/>
    <property type="molecule type" value="Genomic_DNA"/>
</dbReference>
<dbReference type="Gene3D" id="3.30.530.20">
    <property type="match status" value="1"/>
</dbReference>
<feature type="domain" description="Bet v I/Major latex protein" evidence="2">
    <location>
        <begin position="8"/>
        <end position="163"/>
    </location>
</feature>
<accession>A0AAV2DL53</accession>
<reference evidence="3 4" key="1">
    <citation type="submission" date="2024-04" db="EMBL/GenBank/DDBJ databases">
        <authorList>
            <person name="Fracassetti M."/>
        </authorList>
    </citation>
    <scope>NUCLEOTIDE SEQUENCE [LARGE SCALE GENOMIC DNA]</scope>
</reference>
<protein>
    <recommendedName>
        <fullName evidence="2">Bet v I/Major latex protein domain-containing protein</fullName>
    </recommendedName>
</protein>
<dbReference type="CDD" id="cd07816">
    <property type="entry name" value="Bet_v1-like"/>
    <property type="match status" value="1"/>
</dbReference>
<dbReference type="Proteomes" id="UP001497516">
    <property type="component" value="Chromosome 3"/>
</dbReference>
<evidence type="ECO:0000313" key="4">
    <source>
        <dbReference type="Proteomes" id="UP001497516"/>
    </source>
</evidence>
<organism evidence="3 4">
    <name type="scientific">Linum trigynum</name>
    <dbReference type="NCBI Taxonomy" id="586398"/>
    <lineage>
        <taxon>Eukaryota</taxon>
        <taxon>Viridiplantae</taxon>
        <taxon>Streptophyta</taxon>
        <taxon>Embryophyta</taxon>
        <taxon>Tracheophyta</taxon>
        <taxon>Spermatophyta</taxon>
        <taxon>Magnoliopsida</taxon>
        <taxon>eudicotyledons</taxon>
        <taxon>Gunneridae</taxon>
        <taxon>Pentapetalae</taxon>
        <taxon>rosids</taxon>
        <taxon>fabids</taxon>
        <taxon>Malpighiales</taxon>
        <taxon>Linaceae</taxon>
        <taxon>Linum</taxon>
    </lineage>
</organism>
<proteinExistence type="inferred from homology"/>
<evidence type="ECO:0000313" key="3">
    <source>
        <dbReference type="EMBL" id="CAL1374017.1"/>
    </source>
</evidence>
<comment type="similarity">
    <text evidence="1">Belongs to the MLP family.</text>
</comment>
<gene>
    <name evidence="3" type="ORF">LTRI10_LOCUS15909</name>
</gene>
<dbReference type="SUPFAM" id="SSF55961">
    <property type="entry name" value="Bet v1-like"/>
    <property type="match status" value="1"/>
</dbReference>
<dbReference type="AlphaFoldDB" id="A0AAV2DL53"/>
<dbReference type="SMART" id="SM01037">
    <property type="entry name" value="Bet_v_1"/>
    <property type="match status" value="1"/>
</dbReference>
<dbReference type="PANTHER" id="PTHR31338:SF20">
    <property type="entry name" value="BET V I_MAJOR LATEX PROTEIN DOMAIN-CONTAINING PROTEIN"/>
    <property type="match status" value="1"/>
</dbReference>
<keyword evidence="4" id="KW-1185">Reference proteome</keyword>
<dbReference type="PANTHER" id="PTHR31338">
    <property type="entry name" value="POLYKETIDE CYCLASE/DEHYDRASE AND LIPID TRANSPORT SUPERFAMILY PROTEIN"/>
    <property type="match status" value="1"/>
</dbReference>
<dbReference type="Pfam" id="PF00407">
    <property type="entry name" value="Bet_v_1"/>
    <property type="match status" value="1"/>
</dbReference>
<dbReference type="InterPro" id="IPR000916">
    <property type="entry name" value="Bet_v_I/MLP"/>
</dbReference>